<organism evidence="1 2">
    <name type="scientific">Sinanodonta woodiana</name>
    <name type="common">Chinese pond mussel</name>
    <name type="synonym">Anodonta woodiana</name>
    <dbReference type="NCBI Taxonomy" id="1069815"/>
    <lineage>
        <taxon>Eukaryota</taxon>
        <taxon>Metazoa</taxon>
        <taxon>Spiralia</taxon>
        <taxon>Lophotrochozoa</taxon>
        <taxon>Mollusca</taxon>
        <taxon>Bivalvia</taxon>
        <taxon>Autobranchia</taxon>
        <taxon>Heteroconchia</taxon>
        <taxon>Palaeoheterodonta</taxon>
        <taxon>Unionida</taxon>
        <taxon>Unionoidea</taxon>
        <taxon>Unionidae</taxon>
        <taxon>Unioninae</taxon>
        <taxon>Sinanodonta</taxon>
    </lineage>
</organism>
<proteinExistence type="predicted"/>
<keyword evidence="2" id="KW-1185">Reference proteome</keyword>
<evidence type="ECO:0000313" key="2">
    <source>
        <dbReference type="Proteomes" id="UP001634394"/>
    </source>
</evidence>
<comment type="caution">
    <text evidence="1">The sequence shown here is derived from an EMBL/GenBank/DDBJ whole genome shotgun (WGS) entry which is preliminary data.</text>
</comment>
<gene>
    <name evidence="1" type="ORF">ACJMK2_011703</name>
</gene>
<evidence type="ECO:0000313" key="1">
    <source>
        <dbReference type="EMBL" id="KAL3856999.1"/>
    </source>
</evidence>
<sequence>MFLGRILGSVQGHIAGIVQGLLMQKGRYITMIHYQNIGENVLRMCMSLPMELDHPHVIAFRTTFYFLANMLDTLCVIATVNNISNVNVFKSSHRSSQDVVQIKRSLFCSSLGNHLVSQSLEQKIPNKEKLIIAQELLLWGSSSDVASGNLKLAAFYLSQSNLDAMEMVLNHVDAKLTHIVVDIGALVLDESTLSQIPMDDLSVVNLVQHSFAFIVYYGPMDIHIVPKVLTFENVPFHGISTNCRSISDTLDSYSCRETQFIPLFSSVSMLSPTRTSDTVIGRLEQHDLDIQTGI</sequence>
<dbReference type="AlphaFoldDB" id="A0ABD3V5X4"/>
<dbReference type="Proteomes" id="UP001634394">
    <property type="component" value="Unassembled WGS sequence"/>
</dbReference>
<reference evidence="1 2" key="1">
    <citation type="submission" date="2024-11" db="EMBL/GenBank/DDBJ databases">
        <title>Chromosome-level genome assembly of the freshwater bivalve Anodonta woodiana.</title>
        <authorList>
            <person name="Chen X."/>
        </authorList>
    </citation>
    <scope>NUCLEOTIDE SEQUENCE [LARGE SCALE GENOMIC DNA]</scope>
    <source>
        <strain evidence="1">MN2024</strain>
        <tissue evidence="1">Gills</tissue>
    </source>
</reference>
<accession>A0ABD3V5X4</accession>
<name>A0ABD3V5X4_SINWO</name>
<dbReference type="EMBL" id="JBJQND010000013">
    <property type="protein sequence ID" value="KAL3856999.1"/>
    <property type="molecule type" value="Genomic_DNA"/>
</dbReference>
<protein>
    <submittedName>
        <fullName evidence="1">Uncharacterized protein</fullName>
    </submittedName>
</protein>